<dbReference type="InterPro" id="IPR027417">
    <property type="entry name" value="P-loop_NTPase"/>
</dbReference>
<keyword evidence="6" id="KW-1185">Reference proteome</keyword>
<sequence>MIKEPDLFIAIGHTDRDATRQLNELFHDAARRRVSDVHLLFQEGRCQICFRAGGVLEEVVVVDAQTAKQYDEKIRARSQMSQADRHRSLDGRMRLRYVDRSIDVRVSVIPVVGGQKIVCRLLDQANAAMDMNSIRMTSMTRYYLEELIEEPQGLLLVCGPTGSGKTTTLYGLLGALNDGKRNLMTIENPVEYVIPGIGQVNIDQHVSFPDALRAILRQDPDVILVGEIRDAETAKIAVSAANTGHLVLSTLHANNSALALTRLIELGVDPQTLAAALRGVLAQRLVPTIDEHDGFEWEFPTEFDGAWLGLHGIDAQGLCFPKLDRGQQFTGKTPVIEMVKADKAVRAAIVSGRGEQPIFNAAARQMQFETLAQAGVRLANEGVTTMEQVRKIVGQDAILPEVKRLGEVLVASRAAELGQITAALDIQVRRYKQGRLTRLGEILIEEGICSIQQVVDALGMTEGAPDLAYFFVVHAKLSDKDLKATVQEWKTQTKRESLFGMLLNKNLITQEDLYEPSFVSCAGRCTTCDAGRCQRAEERIAFREDAVSGSAVAVV</sequence>
<evidence type="ECO:0000259" key="4">
    <source>
        <dbReference type="PROSITE" id="PS00662"/>
    </source>
</evidence>
<dbReference type="SMART" id="SM00382">
    <property type="entry name" value="AAA"/>
    <property type="match status" value="1"/>
</dbReference>
<dbReference type="InterPro" id="IPR001482">
    <property type="entry name" value="T2SS/T4SS_dom"/>
</dbReference>
<proteinExistence type="inferred from homology"/>
<organism evidence="5 6">
    <name type="scientific">Noviherbaspirillum suwonense</name>
    <dbReference type="NCBI Taxonomy" id="1224511"/>
    <lineage>
        <taxon>Bacteria</taxon>
        <taxon>Pseudomonadati</taxon>
        <taxon>Pseudomonadota</taxon>
        <taxon>Betaproteobacteria</taxon>
        <taxon>Burkholderiales</taxon>
        <taxon>Oxalobacteraceae</taxon>
        <taxon>Noviherbaspirillum</taxon>
    </lineage>
</organism>
<protein>
    <submittedName>
        <fullName evidence="5">General secretion pathway protein E</fullName>
    </submittedName>
</protein>
<comment type="similarity">
    <text evidence="1">Belongs to the GSP E family.</text>
</comment>
<gene>
    <name evidence="5" type="ORF">SAMN06295970_11865</name>
</gene>
<dbReference type="Gene3D" id="3.30.450.90">
    <property type="match status" value="1"/>
</dbReference>
<dbReference type="Gene3D" id="3.40.50.300">
    <property type="entry name" value="P-loop containing nucleotide triphosphate hydrolases"/>
    <property type="match status" value="1"/>
</dbReference>
<keyword evidence="3" id="KW-0067">ATP-binding</keyword>
<dbReference type="Proteomes" id="UP001158049">
    <property type="component" value="Unassembled WGS sequence"/>
</dbReference>
<dbReference type="SUPFAM" id="SSF52540">
    <property type="entry name" value="P-loop containing nucleoside triphosphate hydrolases"/>
    <property type="match status" value="1"/>
</dbReference>
<dbReference type="RefSeq" id="WP_283444116.1">
    <property type="nucleotide sequence ID" value="NZ_FXUL01000018.1"/>
</dbReference>
<evidence type="ECO:0000256" key="3">
    <source>
        <dbReference type="ARBA" id="ARBA00022840"/>
    </source>
</evidence>
<dbReference type="Pfam" id="PF00437">
    <property type="entry name" value="T2SSE"/>
    <property type="match status" value="1"/>
</dbReference>
<dbReference type="EMBL" id="FXUL01000018">
    <property type="protein sequence ID" value="SMP72588.1"/>
    <property type="molecule type" value="Genomic_DNA"/>
</dbReference>
<dbReference type="PANTHER" id="PTHR30258:SF2">
    <property type="entry name" value="COMG OPERON PROTEIN 1"/>
    <property type="match status" value="1"/>
</dbReference>
<comment type="caution">
    <text evidence="5">The sequence shown here is derived from an EMBL/GenBank/DDBJ whole genome shotgun (WGS) entry which is preliminary data.</text>
</comment>
<keyword evidence="2" id="KW-0547">Nucleotide-binding</keyword>
<dbReference type="InterPro" id="IPR003593">
    <property type="entry name" value="AAA+_ATPase"/>
</dbReference>
<feature type="domain" description="Bacterial type II secretion system protein E" evidence="4">
    <location>
        <begin position="216"/>
        <end position="230"/>
    </location>
</feature>
<evidence type="ECO:0000313" key="6">
    <source>
        <dbReference type="Proteomes" id="UP001158049"/>
    </source>
</evidence>
<evidence type="ECO:0000256" key="2">
    <source>
        <dbReference type="ARBA" id="ARBA00022741"/>
    </source>
</evidence>
<reference evidence="5 6" key="1">
    <citation type="submission" date="2017-05" db="EMBL/GenBank/DDBJ databases">
        <authorList>
            <person name="Varghese N."/>
            <person name="Submissions S."/>
        </authorList>
    </citation>
    <scope>NUCLEOTIDE SEQUENCE [LARGE SCALE GENOMIC DNA]</scope>
    <source>
        <strain evidence="5 6">DSM 26001</strain>
    </source>
</reference>
<accession>A0ABY1QLY1</accession>
<evidence type="ECO:0000313" key="5">
    <source>
        <dbReference type="EMBL" id="SMP72588.1"/>
    </source>
</evidence>
<name>A0ABY1QLY1_9BURK</name>
<dbReference type="CDD" id="cd01129">
    <property type="entry name" value="PulE-GspE-like"/>
    <property type="match status" value="1"/>
</dbReference>
<dbReference type="PROSITE" id="PS00662">
    <property type="entry name" value="T2SP_E"/>
    <property type="match status" value="1"/>
</dbReference>
<dbReference type="PANTHER" id="PTHR30258">
    <property type="entry name" value="TYPE II SECRETION SYSTEM PROTEIN GSPE-RELATED"/>
    <property type="match status" value="1"/>
</dbReference>
<evidence type="ECO:0000256" key="1">
    <source>
        <dbReference type="ARBA" id="ARBA00006611"/>
    </source>
</evidence>